<evidence type="ECO:0000313" key="3">
    <source>
        <dbReference type="RefSeq" id="XP_024880565.1"/>
    </source>
</evidence>
<organism evidence="1 3">
    <name type="scientific">Temnothorax curvispinosus</name>
    <dbReference type="NCBI Taxonomy" id="300111"/>
    <lineage>
        <taxon>Eukaryota</taxon>
        <taxon>Metazoa</taxon>
        <taxon>Ecdysozoa</taxon>
        <taxon>Arthropoda</taxon>
        <taxon>Hexapoda</taxon>
        <taxon>Insecta</taxon>
        <taxon>Pterygota</taxon>
        <taxon>Neoptera</taxon>
        <taxon>Endopterygota</taxon>
        <taxon>Hymenoptera</taxon>
        <taxon>Apocrita</taxon>
        <taxon>Aculeata</taxon>
        <taxon>Formicoidea</taxon>
        <taxon>Formicidae</taxon>
        <taxon>Myrmicinae</taxon>
        <taxon>Temnothorax</taxon>
    </lineage>
</organism>
<accession>A0A6J1QJ06</accession>
<dbReference type="RefSeq" id="XP_024880565.1">
    <property type="nucleotide sequence ID" value="XM_025024797.1"/>
</dbReference>
<dbReference type="RefSeq" id="XP_024880566.1">
    <property type="nucleotide sequence ID" value="XM_025024798.1"/>
</dbReference>
<sequence length="438" mass="49530">MESTNAERTQQRKDEAGSSSLLPLWPYLPPSTADSSFLTLSCNCVSGCEECNYGAFAEIREKCAYKRRSRKKFPSAKKSFSSEGPSFVEVSSSSEGSSFVEVSVPFKKTSNSFEENTKSPKTNEVSVVKTVTKSKSELFVNYCPYSSDNCSCKSGCAKCDYALYTYTVKNKSKLTSKVRPLYVRSSNGFRKTSSGSRKTAKSFSLFTLNISRKKKARFPKIEVALESCYPESSSSCDRKSVYIKRNVKLYTPKERVPKTEKRTLARISKNLKTTKTVRTLKLISSKKVPKNVVAEISERDFMKNWFPDSSSSNSNDYNSGCTDCGELITTKKKKLKHRSERTRASTSTRLSQLLRNIGTSSVIEESVKNKQDLKQTAEIFSKRRLSRSSCDYSESDSYFTDEDCCNNKCGNIRQSRRTKNLTAGFYRNFKQYANRINK</sequence>
<dbReference type="OrthoDB" id="7554702at2759"/>
<protein>
    <submittedName>
        <fullName evidence="2 3">Uncharacterized protein LOC112460200 isoform X1</fullName>
    </submittedName>
</protein>
<name>A0A6J1QJ06_9HYME</name>
<dbReference type="Proteomes" id="UP000504618">
    <property type="component" value="Unplaced"/>
</dbReference>
<evidence type="ECO:0000313" key="2">
    <source>
        <dbReference type="RefSeq" id="XP_024880564.1"/>
    </source>
</evidence>
<reference evidence="2 3" key="1">
    <citation type="submission" date="2025-04" db="UniProtKB">
        <authorList>
            <consortium name="RefSeq"/>
        </authorList>
    </citation>
    <scope>IDENTIFICATION</scope>
    <source>
        <tissue evidence="2 3">Whole body</tissue>
    </source>
</reference>
<dbReference type="RefSeq" id="XP_024880564.1">
    <property type="nucleotide sequence ID" value="XM_025024796.1"/>
</dbReference>
<proteinExistence type="predicted"/>
<keyword evidence="1" id="KW-1185">Reference proteome</keyword>
<gene>
    <name evidence="2 3 4" type="primary">LOC112460200</name>
</gene>
<evidence type="ECO:0000313" key="4">
    <source>
        <dbReference type="RefSeq" id="XP_024880566.1"/>
    </source>
</evidence>
<dbReference type="AlphaFoldDB" id="A0A6J1QJ06"/>
<dbReference type="GeneID" id="112460200"/>
<evidence type="ECO:0000313" key="1">
    <source>
        <dbReference type="Proteomes" id="UP000504618"/>
    </source>
</evidence>